<proteinExistence type="predicted"/>
<evidence type="ECO:0000313" key="1">
    <source>
        <dbReference type="EMBL" id="OKP01343.1"/>
    </source>
</evidence>
<reference evidence="1 2" key="1">
    <citation type="submission" date="2016-10" db="EMBL/GenBank/DDBJ databases">
        <title>Genome sequence of the ascomycete fungus Penicillium subrubescens.</title>
        <authorList>
            <person name="De Vries R.P."/>
            <person name="Peng M."/>
            <person name="Dilokpimol A."/>
            <person name="Hilden K."/>
            <person name="Makela M.R."/>
            <person name="Grigoriev I."/>
            <person name="Riley R."/>
            <person name="Granchi Z."/>
        </authorList>
    </citation>
    <scope>NUCLEOTIDE SEQUENCE [LARGE SCALE GENOMIC DNA]</scope>
    <source>
        <strain evidence="1 2">CBS 132785</strain>
    </source>
</reference>
<keyword evidence="2" id="KW-1185">Reference proteome</keyword>
<protein>
    <submittedName>
        <fullName evidence="1">Uncharacterized protein</fullName>
    </submittedName>
</protein>
<accession>A0A1Q5TM89</accession>
<dbReference type="AlphaFoldDB" id="A0A1Q5TM89"/>
<organism evidence="1 2">
    <name type="scientific">Penicillium subrubescens</name>
    <dbReference type="NCBI Taxonomy" id="1316194"/>
    <lineage>
        <taxon>Eukaryota</taxon>
        <taxon>Fungi</taxon>
        <taxon>Dikarya</taxon>
        <taxon>Ascomycota</taxon>
        <taxon>Pezizomycotina</taxon>
        <taxon>Eurotiomycetes</taxon>
        <taxon>Eurotiomycetidae</taxon>
        <taxon>Eurotiales</taxon>
        <taxon>Aspergillaceae</taxon>
        <taxon>Penicillium</taxon>
    </lineage>
</organism>
<sequence>MASRKLGRNSTNSIVGVTCCNGVRVGQSLTAPNYTFEGLADGQVTAVASQQTNEARASVSGRATPP</sequence>
<dbReference type="EMBL" id="MNBE01000639">
    <property type="protein sequence ID" value="OKP01343.1"/>
    <property type="molecule type" value="Genomic_DNA"/>
</dbReference>
<comment type="caution">
    <text evidence="1">The sequence shown here is derived from an EMBL/GenBank/DDBJ whole genome shotgun (WGS) entry which is preliminary data.</text>
</comment>
<dbReference type="Proteomes" id="UP000186955">
    <property type="component" value="Unassembled WGS sequence"/>
</dbReference>
<name>A0A1Q5TM89_9EURO</name>
<gene>
    <name evidence="1" type="ORF">PENSUB_7333</name>
</gene>
<evidence type="ECO:0000313" key="2">
    <source>
        <dbReference type="Proteomes" id="UP000186955"/>
    </source>
</evidence>